<reference evidence="2 3" key="1">
    <citation type="submission" date="2013-09" db="EMBL/GenBank/DDBJ databases">
        <title>Corchorus capsularis genome sequencing.</title>
        <authorList>
            <person name="Alam M."/>
            <person name="Haque M.S."/>
            <person name="Islam M.S."/>
            <person name="Emdad E.M."/>
            <person name="Islam M.M."/>
            <person name="Ahmed B."/>
            <person name="Halim A."/>
            <person name="Hossen Q.M.M."/>
            <person name="Hossain M.Z."/>
            <person name="Ahmed R."/>
            <person name="Khan M.M."/>
            <person name="Islam R."/>
            <person name="Rashid M.M."/>
            <person name="Khan S.A."/>
            <person name="Rahman M.S."/>
            <person name="Alam M."/>
        </authorList>
    </citation>
    <scope>NUCLEOTIDE SEQUENCE [LARGE SCALE GENOMIC DNA]</scope>
    <source>
        <strain evidence="3">cv. CVL-1</strain>
        <tissue evidence="2">Whole seedling</tissue>
    </source>
</reference>
<dbReference type="EMBL" id="AWWV01013242">
    <property type="protein sequence ID" value="OMO62460.1"/>
    <property type="molecule type" value="Genomic_DNA"/>
</dbReference>
<evidence type="ECO:0000313" key="3">
    <source>
        <dbReference type="Proteomes" id="UP000188268"/>
    </source>
</evidence>
<protein>
    <submittedName>
        <fullName evidence="2">Uncharacterized protein</fullName>
    </submittedName>
</protein>
<proteinExistence type="predicted"/>
<dbReference type="Gramene" id="OMO62460">
    <property type="protein sequence ID" value="OMO62460"/>
    <property type="gene ID" value="CCACVL1_22817"/>
</dbReference>
<accession>A0A1R3GWS8</accession>
<sequence length="167" mass="19353">MGGFCSENGSPLKKGKNKQPFKKQRFEMRDMPPETIDDLKVRYNSLSNLVKDDIYRNVEKKLIHHRPIDPKTKQPIQARNRDAIRNSFRTMAFSSKYERMAQKADLNDSYCLQELVQKIRSIADDLRLLKSGEEMYLELLESGAGEEEESSEEEEEESAGESKEESE</sequence>
<dbReference type="Proteomes" id="UP000188268">
    <property type="component" value="Unassembled WGS sequence"/>
</dbReference>
<gene>
    <name evidence="2" type="ORF">CCACVL1_22817</name>
</gene>
<comment type="caution">
    <text evidence="2">The sequence shown here is derived from an EMBL/GenBank/DDBJ whole genome shotgun (WGS) entry which is preliminary data.</text>
</comment>
<name>A0A1R3GWS8_COCAP</name>
<feature type="region of interest" description="Disordered" evidence="1">
    <location>
        <begin position="1"/>
        <end position="30"/>
    </location>
</feature>
<organism evidence="2 3">
    <name type="scientific">Corchorus capsularis</name>
    <name type="common">Jute</name>
    <dbReference type="NCBI Taxonomy" id="210143"/>
    <lineage>
        <taxon>Eukaryota</taxon>
        <taxon>Viridiplantae</taxon>
        <taxon>Streptophyta</taxon>
        <taxon>Embryophyta</taxon>
        <taxon>Tracheophyta</taxon>
        <taxon>Spermatophyta</taxon>
        <taxon>Magnoliopsida</taxon>
        <taxon>eudicotyledons</taxon>
        <taxon>Gunneridae</taxon>
        <taxon>Pentapetalae</taxon>
        <taxon>rosids</taxon>
        <taxon>malvids</taxon>
        <taxon>Malvales</taxon>
        <taxon>Malvaceae</taxon>
        <taxon>Grewioideae</taxon>
        <taxon>Apeibeae</taxon>
        <taxon>Corchorus</taxon>
    </lineage>
</organism>
<feature type="compositionally biased region" description="Acidic residues" evidence="1">
    <location>
        <begin position="144"/>
        <end position="159"/>
    </location>
</feature>
<keyword evidence="3" id="KW-1185">Reference proteome</keyword>
<evidence type="ECO:0000256" key="1">
    <source>
        <dbReference type="SAM" id="MobiDB-lite"/>
    </source>
</evidence>
<evidence type="ECO:0000313" key="2">
    <source>
        <dbReference type="EMBL" id="OMO62460.1"/>
    </source>
</evidence>
<feature type="compositionally biased region" description="Basic residues" evidence="1">
    <location>
        <begin position="13"/>
        <end position="23"/>
    </location>
</feature>
<feature type="region of interest" description="Disordered" evidence="1">
    <location>
        <begin position="139"/>
        <end position="167"/>
    </location>
</feature>
<dbReference type="AlphaFoldDB" id="A0A1R3GWS8"/>